<dbReference type="InterPro" id="IPR050330">
    <property type="entry name" value="Bact_OuterMem_StrucFunc"/>
</dbReference>
<dbReference type="AlphaFoldDB" id="A0A1G5PKB5"/>
<dbReference type="PANTHER" id="PTHR30329:SF21">
    <property type="entry name" value="LIPOPROTEIN YIAD-RELATED"/>
    <property type="match status" value="1"/>
</dbReference>
<feature type="domain" description="OmpA-like" evidence="6">
    <location>
        <begin position="485"/>
        <end position="602"/>
    </location>
</feature>
<evidence type="ECO:0000256" key="4">
    <source>
        <dbReference type="PROSITE-ProRule" id="PRU00473"/>
    </source>
</evidence>
<protein>
    <submittedName>
        <fullName evidence="7">OmpA-OmpF porin, OOP family</fullName>
    </submittedName>
</protein>
<dbReference type="PRINTS" id="PR01023">
    <property type="entry name" value="NAFLGMOTY"/>
</dbReference>
<keyword evidence="8" id="KW-1185">Reference proteome</keyword>
<dbReference type="EMBL" id="FMWG01000001">
    <property type="protein sequence ID" value="SCZ49806.1"/>
    <property type="molecule type" value="Genomic_DNA"/>
</dbReference>
<proteinExistence type="predicted"/>
<name>A0A1G5PKB5_9RHOB</name>
<dbReference type="PRINTS" id="PR01021">
    <property type="entry name" value="OMPADOMAIN"/>
</dbReference>
<dbReference type="OrthoDB" id="5525824at2"/>
<gene>
    <name evidence="7" type="ORF">SAMN04488118_101165</name>
</gene>
<keyword evidence="5" id="KW-0732">Signal</keyword>
<evidence type="ECO:0000256" key="1">
    <source>
        <dbReference type="ARBA" id="ARBA00004442"/>
    </source>
</evidence>
<dbReference type="InterPro" id="IPR006664">
    <property type="entry name" value="OMP_bac"/>
</dbReference>
<keyword evidence="2 4" id="KW-0472">Membrane</keyword>
<evidence type="ECO:0000313" key="7">
    <source>
        <dbReference type="EMBL" id="SCZ49806.1"/>
    </source>
</evidence>
<dbReference type="PANTHER" id="PTHR30329">
    <property type="entry name" value="STATOR ELEMENT OF FLAGELLAR MOTOR COMPLEX"/>
    <property type="match status" value="1"/>
</dbReference>
<accession>A0A1G5PKB5</accession>
<dbReference type="CDD" id="cd07185">
    <property type="entry name" value="OmpA_C-like"/>
    <property type="match status" value="1"/>
</dbReference>
<dbReference type="SUPFAM" id="SSF103088">
    <property type="entry name" value="OmpA-like"/>
    <property type="match status" value="1"/>
</dbReference>
<evidence type="ECO:0000313" key="8">
    <source>
        <dbReference type="Proteomes" id="UP000198767"/>
    </source>
</evidence>
<evidence type="ECO:0000256" key="3">
    <source>
        <dbReference type="ARBA" id="ARBA00023237"/>
    </source>
</evidence>
<dbReference type="Proteomes" id="UP000198767">
    <property type="component" value="Unassembled WGS sequence"/>
</dbReference>
<dbReference type="InterPro" id="IPR036737">
    <property type="entry name" value="OmpA-like_sf"/>
</dbReference>
<evidence type="ECO:0000259" key="6">
    <source>
        <dbReference type="PROSITE" id="PS51123"/>
    </source>
</evidence>
<dbReference type="GO" id="GO:0009279">
    <property type="term" value="C:cell outer membrane"/>
    <property type="evidence" value="ECO:0007669"/>
    <property type="project" value="UniProtKB-SubCell"/>
</dbReference>
<comment type="subcellular location">
    <subcellularLocation>
        <location evidence="1">Cell outer membrane</location>
    </subcellularLocation>
</comment>
<dbReference type="STRING" id="1156985.SAMN04488118_101165"/>
<dbReference type="Gene3D" id="3.30.1330.60">
    <property type="entry name" value="OmpA-like domain"/>
    <property type="match status" value="1"/>
</dbReference>
<dbReference type="Pfam" id="PF04972">
    <property type="entry name" value="BON"/>
    <property type="match status" value="1"/>
</dbReference>
<feature type="signal peptide" evidence="5">
    <location>
        <begin position="1"/>
        <end position="17"/>
    </location>
</feature>
<organism evidence="7 8">
    <name type="scientific">Epibacterium ulvae</name>
    <dbReference type="NCBI Taxonomy" id="1156985"/>
    <lineage>
        <taxon>Bacteria</taxon>
        <taxon>Pseudomonadati</taxon>
        <taxon>Pseudomonadota</taxon>
        <taxon>Alphaproteobacteria</taxon>
        <taxon>Rhodobacterales</taxon>
        <taxon>Roseobacteraceae</taxon>
        <taxon>Epibacterium</taxon>
    </lineage>
</organism>
<dbReference type="Gene3D" id="3.40.1520.20">
    <property type="match status" value="3"/>
</dbReference>
<keyword evidence="3" id="KW-0998">Cell outer membrane</keyword>
<reference evidence="7 8" key="1">
    <citation type="submission" date="2016-10" db="EMBL/GenBank/DDBJ databases">
        <authorList>
            <person name="de Groot N.N."/>
        </authorList>
    </citation>
    <scope>NUCLEOTIDE SEQUENCE [LARGE SCALE GENOMIC DNA]</scope>
    <source>
        <strain evidence="7 8">U95</strain>
    </source>
</reference>
<dbReference type="InterPro" id="IPR007055">
    <property type="entry name" value="BON_dom"/>
</dbReference>
<feature type="chain" id="PRO_5011763552" evidence="5">
    <location>
        <begin position="18"/>
        <end position="618"/>
    </location>
</feature>
<dbReference type="RefSeq" id="WP_090214798.1">
    <property type="nucleotide sequence ID" value="NZ_CANLDO010000002.1"/>
</dbReference>
<dbReference type="Pfam" id="PF00691">
    <property type="entry name" value="OmpA"/>
    <property type="match status" value="1"/>
</dbReference>
<dbReference type="PROSITE" id="PS51123">
    <property type="entry name" value="OMPA_2"/>
    <property type="match status" value="1"/>
</dbReference>
<evidence type="ECO:0000256" key="5">
    <source>
        <dbReference type="SAM" id="SignalP"/>
    </source>
</evidence>
<dbReference type="InterPro" id="IPR006665">
    <property type="entry name" value="OmpA-like"/>
</dbReference>
<evidence type="ECO:0000256" key="2">
    <source>
        <dbReference type="ARBA" id="ARBA00023136"/>
    </source>
</evidence>
<sequence length="618" mass="65856">MRLKSLLLTGVSFAAAAALSLVVAKFALDGVESSTEFAVRASLDSASFDWAEVTADGLRVILEGTAPDEAARFAAASEIGKLVDVSRIIDQMAVVPSKGIAPPQFSAEILRNDAGISVIGLVPASTNRDAMVADLHTIAGSENVADFLEPAAYAAPRGWSEAMEFGMEALKSLPRAKISVTPHAVAITAITESTEAKSRLERRLNRMTPAGLHLTLDIAAPRPVITPFTLRYSLTENGGQFDACSAETEASRARILRAAQSAGLTGQADCTIGMGVPSPNWARAVELSLAKLAELGSGTVTLANADITLVATQGTSQAAFDRAVGELENSLPNVFALHAILPETQEASEETPEFSATLSPEGQVQLRGRVADSTQSRMTNSFAQARFGTTQVHNATRQVDDLPADWAVRILAAMQALSMLERGSVTVLPDSVTIRGMSYRKDASAAIARLFSERLGQAESYELAITYEEPPLPEDQPLTPEICARALVEVQSDAKITFEPGSATVATGSKDTLDQIADILKRCGELKIEIQGHTDSQGREAMNQELSQTRAESVLNALRARRVPTLTYEARGYGEAQPIADNNTAEGREANRRIEFKLIQAEEPATPPDTTALEATDQ</sequence>